<evidence type="ECO:0000256" key="3">
    <source>
        <dbReference type="ARBA" id="ARBA00022723"/>
    </source>
</evidence>
<keyword evidence="7" id="KW-0805">Transcription regulation</keyword>
<dbReference type="Pfam" id="PF00096">
    <property type="entry name" value="zf-C2H2"/>
    <property type="match status" value="1"/>
</dbReference>
<evidence type="ECO:0000313" key="14">
    <source>
        <dbReference type="Proteomes" id="UP000694404"/>
    </source>
</evidence>
<accession>A0A8C0GXG5</accession>
<reference evidence="13" key="1">
    <citation type="submission" date="2025-08" db="UniProtKB">
        <authorList>
            <consortium name="Ensembl"/>
        </authorList>
    </citation>
    <scope>IDENTIFICATION</scope>
</reference>
<dbReference type="Ensembl" id="ENSCABT00000015132.1">
    <property type="protein sequence ID" value="ENSCABP00000013800.1"/>
    <property type="gene ID" value="ENSCABG00000010323.1"/>
</dbReference>
<evidence type="ECO:0000256" key="2">
    <source>
        <dbReference type="ARBA" id="ARBA00006991"/>
    </source>
</evidence>
<protein>
    <recommendedName>
        <fullName evidence="12">C2H2-type domain-containing protein</fullName>
    </recommendedName>
</protein>
<feature type="domain" description="C2H2-type" evidence="12">
    <location>
        <begin position="77"/>
        <end position="104"/>
    </location>
</feature>
<sequence>MWDGLGACSSLPEPGWTREARSFSRSSTLTEHHSVLIEHMRIHTGERPFVCGQCGKRFSQSSTLLGHQRTHTGEKPFTCPECQRSFSRSSALTEHQRTHTGETPFHCPECGKSFSRTSNLVKHLPTASDPPSSPAARPL</sequence>
<keyword evidence="3" id="KW-0479">Metal-binding</keyword>
<comment type="subcellular location">
    <subcellularLocation>
        <location evidence="1">Nucleus</location>
    </subcellularLocation>
</comment>
<dbReference type="GO" id="GO:0000978">
    <property type="term" value="F:RNA polymerase II cis-regulatory region sequence-specific DNA binding"/>
    <property type="evidence" value="ECO:0007669"/>
    <property type="project" value="TreeGrafter"/>
</dbReference>
<evidence type="ECO:0000256" key="11">
    <source>
        <dbReference type="PROSITE-ProRule" id="PRU00042"/>
    </source>
</evidence>
<dbReference type="GO" id="GO:0000981">
    <property type="term" value="F:DNA-binding transcription factor activity, RNA polymerase II-specific"/>
    <property type="evidence" value="ECO:0007669"/>
    <property type="project" value="TreeGrafter"/>
</dbReference>
<dbReference type="PROSITE" id="PS50157">
    <property type="entry name" value="ZINC_FINGER_C2H2_2"/>
    <property type="match status" value="3"/>
</dbReference>
<evidence type="ECO:0000313" key="13">
    <source>
        <dbReference type="Ensembl" id="ENSCABP00000013800.1"/>
    </source>
</evidence>
<dbReference type="Gene3D" id="3.30.160.60">
    <property type="entry name" value="Classic Zinc Finger"/>
    <property type="match status" value="4"/>
</dbReference>
<dbReference type="InterPro" id="IPR013087">
    <property type="entry name" value="Znf_C2H2_type"/>
</dbReference>
<proteinExistence type="inferred from homology"/>
<evidence type="ECO:0000256" key="7">
    <source>
        <dbReference type="ARBA" id="ARBA00023015"/>
    </source>
</evidence>
<evidence type="ECO:0000256" key="9">
    <source>
        <dbReference type="ARBA" id="ARBA00023163"/>
    </source>
</evidence>
<dbReference type="OMA" id="RWHMATH"/>
<keyword evidence="14" id="KW-1185">Reference proteome</keyword>
<dbReference type="AlphaFoldDB" id="A0A8C0GXG5"/>
<evidence type="ECO:0000259" key="12">
    <source>
        <dbReference type="PROSITE" id="PS50157"/>
    </source>
</evidence>
<reference evidence="13" key="2">
    <citation type="submission" date="2025-09" db="UniProtKB">
        <authorList>
            <consortium name="Ensembl"/>
        </authorList>
    </citation>
    <scope>IDENTIFICATION</scope>
</reference>
<evidence type="ECO:0000256" key="10">
    <source>
        <dbReference type="ARBA" id="ARBA00023242"/>
    </source>
</evidence>
<dbReference type="FunFam" id="3.30.160.60:FF:000185">
    <property type="entry name" value="zinc finger protein 319"/>
    <property type="match status" value="1"/>
</dbReference>
<dbReference type="Proteomes" id="UP000694404">
    <property type="component" value="Unplaced"/>
</dbReference>
<keyword evidence="5 11" id="KW-0863">Zinc-finger</keyword>
<dbReference type="Pfam" id="PF13465">
    <property type="entry name" value="zf-H2C2_2"/>
    <property type="match status" value="1"/>
</dbReference>
<feature type="domain" description="C2H2-type" evidence="12">
    <location>
        <begin position="49"/>
        <end position="76"/>
    </location>
</feature>
<dbReference type="PANTHER" id="PTHR23235">
    <property type="entry name" value="KRUEPPEL-LIKE TRANSCRIPTION FACTOR"/>
    <property type="match status" value="1"/>
</dbReference>
<dbReference type="GeneTree" id="ENSGT01150000286934"/>
<dbReference type="InterPro" id="IPR036236">
    <property type="entry name" value="Znf_C2H2_sf"/>
</dbReference>
<evidence type="ECO:0000256" key="1">
    <source>
        <dbReference type="ARBA" id="ARBA00004123"/>
    </source>
</evidence>
<evidence type="ECO:0000256" key="5">
    <source>
        <dbReference type="ARBA" id="ARBA00022771"/>
    </source>
</evidence>
<keyword evidence="10" id="KW-0539">Nucleus</keyword>
<dbReference type="FunFam" id="3.30.160.60:FF:002343">
    <property type="entry name" value="Zinc finger protein 33A"/>
    <property type="match status" value="1"/>
</dbReference>
<keyword evidence="8" id="KW-0238">DNA-binding</keyword>
<dbReference type="SUPFAM" id="SSF57667">
    <property type="entry name" value="beta-beta-alpha zinc fingers"/>
    <property type="match status" value="2"/>
</dbReference>
<keyword evidence="4" id="KW-0677">Repeat</keyword>
<dbReference type="GO" id="GO:0008270">
    <property type="term" value="F:zinc ion binding"/>
    <property type="evidence" value="ECO:0007669"/>
    <property type="project" value="UniProtKB-KW"/>
</dbReference>
<evidence type="ECO:0000256" key="8">
    <source>
        <dbReference type="ARBA" id="ARBA00023125"/>
    </source>
</evidence>
<evidence type="ECO:0000256" key="4">
    <source>
        <dbReference type="ARBA" id="ARBA00022737"/>
    </source>
</evidence>
<name>A0A8C0GXG5_CHEAB</name>
<dbReference type="SMART" id="SM00355">
    <property type="entry name" value="ZnF_C2H2"/>
    <property type="match status" value="3"/>
</dbReference>
<comment type="similarity">
    <text evidence="2">Belongs to the krueppel C2H2-type zinc-finger protein family.</text>
</comment>
<evidence type="ECO:0000256" key="6">
    <source>
        <dbReference type="ARBA" id="ARBA00022833"/>
    </source>
</evidence>
<feature type="domain" description="C2H2-type" evidence="12">
    <location>
        <begin position="105"/>
        <end position="134"/>
    </location>
</feature>
<keyword evidence="6" id="KW-0862">Zinc</keyword>
<dbReference type="PANTHER" id="PTHR23235:SF142">
    <property type="entry name" value="ZINC FINGER PROTEIN 384"/>
    <property type="match status" value="1"/>
</dbReference>
<dbReference type="PROSITE" id="PS00028">
    <property type="entry name" value="ZINC_FINGER_C2H2_1"/>
    <property type="match status" value="2"/>
</dbReference>
<dbReference type="FunFam" id="3.30.160.60:FF:000176">
    <property type="entry name" value="zinc finger protein 70"/>
    <property type="match status" value="1"/>
</dbReference>
<dbReference type="GO" id="GO:0005634">
    <property type="term" value="C:nucleus"/>
    <property type="evidence" value="ECO:0007669"/>
    <property type="project" value="UniProtKB-SubCell"/>
</dbReference>
<organism evidence="13 14">
    <name type="scientific">Chelonoidis abingdonii</name>
    <name type="common">Abingdon island giant tortoise</name>
    <name type="synonym">Testudo abingdonii</name>
    <dbReference type="NCBI Taxonomy" id="106734"/>
    <lineage>
        <taxon>Eukaryota</taxon>
        <taxon>Metazoa</taxon>
        <taxon>Chordata</taxon>
        <taxon>Craniata</taxon>
        <taxon>Vertebrata</taxon>
        <taxon>Euteleostomi</taxon>
        <taxon>Archelosauria</taxon>
        <taxon>Testudinata</taxon>
        <taxon>Testudines</taxon>
        <taxon>Cryptodira</taxon>
        <taxon>Durocryptodira</taxon>
        <taxon>Testudinoidea</taxon>
        <taxon>Testudinidae</taxon>
        <taxon>Chelonoidis</taxon>
    </lineage>
</organism>
<keyword evidence="9" id="KW-0804">Transcription</keyword>